<proteinExistence type="predicted"/>
<name>A0A836G7U2_9TRYP</name>
<feature type="region of interest" description="Disordered" evidence="1">
    <location>
        <begin position="192"/>
        <end position="272"/>
    </location>
</feature>
<gene>
    <name evidence="3" type="ORF">LSCM1_05224</name>
</gene>
<dbReference type="GO" id="GO:0003723">
    <property type="term" value="F:RNA binding"/>
    <property type="evidence" value="ECO:0007669"/>
    <property type="project" value="InterPro"/>
</dbReference>
<dbReference type="CDD" id="cd00590">
    <property type="entry name" value="RRM_SF"/>
    <property type="match status" value="1"/>
</dbReference>
<organism evidence="3 4">
    <name type="scientific">Leishmania martiniquensis</name>
    <dbReference type="NCBI Taxonomy" id="1580590"/>
    <lineage>
        <taxon>Eukaryota</taxon>
        <taxon>Discoba</taxon>
        <taxon>Euglenozoa</taxon>
        <taxon>Kinetoplastea</taxon>
        <taxon>Metakinetoplastina</taxon>
        <taxon>Trypanosomatida</taxon>
        <taxon>Trypanosomatidae</taxon>
        <taxon>Leishmaniinae</taxon>
        <taxon>Leishmania</taxon>
    </lineage>
</organism>
<dbReference type="Gene3D" id="3.30.70.330">
    <property type="match status" value="1"/>
</dbReference>
<keyword evidence="4" id="KW-1185">Reference proteome</keyword>
<reference evidence="4" key="2">
    <citation type="journal article" date="2021" name="Sci. Data">
        <title>Chromosome-scale genome sequencing, assembly and annotation of six genomes from subfamily Leishmaniinae.</title>
        <authorList>
            <person name="Almutairi H."/>
            <person name="Urbaniak M.D."/>
            <person name="Bates M.D."/>
            <person name="Jariyapan N."/>
            <person name="Kwakye-Nuako G."/>
            <person name="Thomaz Soccol V."/>
            <person name="Al-Salem W.S."/>
            <person name="Dillon R.J."/>
            <person name="Bates P.A."/>
            <person name="Gatherer D."/>
        </authorList>
    </citation>
    <scope>NUCLEOTIDE SEQUENCE [LARGE SCALE GENOMIC DNA]</scope>
</reference>
<accession>A0A836G7U2</accession>
<protein>
    <recommendedName>
        <fullName evidence="2">RRM domain-containing protein</fullName>
    </recommendedName>
</protein>
<evidence type="ECO:0000313" key="4">
    <source>
        <dbReference type="Proteomes" id="UP000673552"/>
    </source>
</evidence>
<dbReference type="AlphaFoldDB" id="A0A836G7U2"/>
<dbReference type="InterPro" id="IPR035979">
    <property type="entry name" value="RBD_domain_sf"/>
</dbReference>
<comment type="caution">
    <text evidence="3">The sequence shown here is derived from an EMBL/GenBank/DDBJ whole genome shotgun (WGS) entry which is preliminary data.</text>
</comment>
<feature type="compositionally biased region" description="Low complexity" evidence="1">
    <location>
        <begin position="550"/>
        <end position="559"/>
    </location>
</feature>
<sequence length="593" mass="62919">MISSDAGSTSASTHAPFVYVNGDRLLLMEDYRLPLYQYFPEGTKLFDSTHVPPREVPLSTSVEEAGVTLPKLRPNAQYHAFFKDPRTGSLYATATKYVCIYVSNLPFNTTPEMLGRYFETFDMVKEADVFPCQHVNCNGRGWVILQDPSKLLIIPRVLQFYGKHFIYTELSDREPAREKLYHMLSEAILPPPPPRAHMMPHRIDAPPPPPPPPPPAPQHSPNVPAPRSSIMADRRPPPAALTPIGGGPEYDGPALPAPRSQQRFQASSTLSTTTAVAPTAPATSFLASTAAAGAPLLCNGVAHTLPAATFITYITDKDAEDAVRDEYFWPNPVFAEELQSCMEARGAAIVVFLISSPPTVFGYARVLPKGAPGWREAKTCPIEWVLHHCAIPEVNTRALDGLLLFKQRDGSRLRPEAGAQLRDLIDCHAGKAEPHVAPSAPGPIIPLPRGRGGVVRGARSVARPPPPPPMGRGRGAGGTVPSPAPISESGLAIPVPASRRTQANNSTANGFTSALVRTGSANSGDRSPTSLSIKLPAPASAQAAAAAAAATTVAPTSNGSGVGGSSNGNSSSHEGISSPAIPPAPRSRKPYAR</sequence>
<evidence type="ECO:0000313" key="3">
    <source>
        <dbReference type="EMBL" id="KAG5476892.1"/>
    </source>
</evidence>
<dbReference type="EMBL" id="JAFEUZ010000025">
    <property type="protein sequence ID" value="KAG5476892.1"/>
    <property type="molecule type" value="Genomic_DNA"/>
</dbReference>
<dbReference type="InterPro" id="IPR000504">
    <property type="entry name" value="RRM_dom"/>
</dbReference>
<dbReference type="KEGG" id="lmat:92515209"/>
<dbReference type="GeneID" id="92515209"/>
<evidence type="ECO:0000259" key="2">
    <source>
        <dbReference type="Pfam" id="PF00076"/>
    </source>
</evidence>
<dbReference type="SUPFAM" id="SSF54928">
    <property type="entry name" value="RNA-binding domain, RBD"/>
    <property type="match status" value="1"/>
</dbReference>
<feature type="compositionally biased region" description="Low complexity" evidence="1">
    <location>
        <begin position="567"/>
        <end position="579"/>
    </location>
</feature>
<evidence type="ECO:0000256" key="1">
    <source>
        <dbReference type="SAM" id="MobiDB-lite"/>
    </source>
</evidence>
<dbReference type="Pfam" id="PF00076">
    <property type="entry name" value="RRM_1"/>
    <property type="match status" value="1"/>
</dbReference>
<dbReference type="OrthoDB" id="273327at2759"/>
<dbReference type="RefSeq" id="XP_067178062.1">
    <property type="nucleotide sequence ID" value="XM_067322697.1"/>
</dbReference>
<feature type="region of interest" description="Disordered" evidence="1">
    <location>
        <begin position="452"/>
        <end position="490"/>
    </location>
</feature>
<feature type="compositionally biased region" description="Pro residues" evidence="1">
    <location>
        <begin position="205"/>
        <end position="218"/>
    </location>
</feature>
<dbReference type="Proteomes" id="UP000673552">
    <property type="component" value="Unassembled WGS sequence"/>
</dbReference>
<feature type="region of interest" description="Disordered" evidence="1">
    <location>
        <begin position="550"/>
        <end position="593"/>
    </location>
</feature>
<dbReference type="InterPro" id="IPR012677">
    <property type="entry name" value="Nucleotide-bd_a/b_plait_sf"/>
</dbReference>
<feature type="domain" description="RRM" evidence="2">
    <location>
        <begin position="100"/>
        <end position="146"/>
    </location>
</feature>
<reference evidence="4" key="1">
    <citation type="journal article" date="2021" name="Microbiol. Resour. Announc.">
        <title>LGAAP: Leishmaniinae Genome Assembly and Annotation Pipeline.</title>
        <authorList>
            <person name="Almutairi H."/>
            <person name="Urbaniak M.D."/>
            <person name="Bates M.D."/>
            <person name="Jariyapan N."/>
            <person name="Kwakye-Nuako G."/>
            <person name="Thomaz-Soccol V."/>
            <person name="Al-Salem W.S."/>
            <person name="Dillon R.J."/>
            <person name="Bates P.A."/>
            <person name="Gatherer D."/>
        </authorList>
    </citation>
    <scope>NUCLEOTIDE SEQUENCE [LARGE SCALE GENOMIC DNA]</scope>
</reference>